<dbReference type="EMBL" id="MHKL01000007">
    <property type="protein sequence ID" value="OGY89801.1"/>
    <property type="molecule type" value="Genomic_DNA"/>
</dbReference>
<dbReference type="Proteomes" id="UP000178849">
    <property type="component" value="Unassembled WGS sequence"/>
</dbReference>
<comment type="caution">
    <text evidence="2">The sequence shown here is derived from an EMBL/GenBank/DDBJ whole genome shotgun (WGS) entry which is preliminary data.</text>
</comment>
<proteinExistence type="predicted"/>
<evidence type="ECO:0000313" key="2">
    <source>
        <dbReference type="EMBL" id="OGY89801.1"/>
    </source>
</evidence>
<reference evidence="2 3" key="1">
    <citation type="journal article" date="2016" name="Nat. Commun.">
        <title>Thousands of microbial genomes shed light on interconnected biogeochemical processes in an aquifer system.</title>
        <authorList>
            <person name="Anantharaman K."/>
            <person name="Brown C.T."/>
            <person name="Hug L.A."/>
            <person name="Sharon I."/>
            <person name="Castelle C.J."/>
            <person name="Probst A.J."/>
            <person name="Thomas B.C."/>
            <person name="Singh A."/>
            <person name="Wilkins M.J."/>
            <person name="Karaoz U."/>
            <person name="Brodie E.L."/>
            <person name="Williams K.H."/>
            <person name="Hubbard S.S."/>
            <person name="Banfield J.F."/>
        </authorList>
    </citation>
    <scope>NUCLEOTIDE SEQUENCE [LARGE SCALE GENOMIC DNA]</scope>
</reference>
<protein>
    <submittedName>
        <fullName evidence="2">Uncharacterized protein</fullName>
    </submittedName>
</protein>
<organism evidence="2 3">
    <name type="scientific">Candidatus Komeilibacteria bacterium RIFCSPLOWO2_01_FULL_45_10</name>
    <dbReference type="NCBI Taxonomy" id="1798550"/>
    <lineage>
        <taxon>Bacteria</taxon>
        <taxon>Candidatus Komeiliibacteriota</taxon>
    </lineage>
</organism>
<evidence type="ECO:0000256" key="1">
    <source>
        <dbReference type="SAM" id="Phobius"/>
    </source>
</evidence>
<keyword evidence="1" id="KW-1133">Transmembrane helix</keyword>
<sequence>MDYGKIFLIVVLAALIIALAFGMWAVLNPANNQDDYQKAISAENPENICIAPSGYTQEQWEEHMGHHPERYEECLDKNA</sequence>
<accession>A0A1G2BKW1</accession>
<dbReference type="AlphaFoldDB" id="A0A1G2BKW1"/>
<keyword evidence="1" id="KW-0812">Transmembrane</keyword>
<keyword evidence="1" id="KW-0472">Membrane</keyword>
<feature type="transmembrane region" description="Helical" evidence="1">
    <location>
        <begin position="6"/>
        <end position="27"/>
    </location>
</feature>
<evidence type="ECO:0000313" key="3">
    <source>
        <dbReference type="Proteomes" id="UP000178849"/>
    </source>
</evidence>
<gene>
    <name evidence="2" type="ORF">A2927_01640</name>
</gene>
<name>A0A1G2BKW1_9BACT</name>
<dbReference type="STRING" id="1798550.A2927_01640"/>